<keyword evidence="3" id="KW-1185">Reference proteome</keyword>
<evidence type="ECO:0000313" key="3">
    <source>
        <dbReference type="Proteomes" id="UP001408356"/>
    </source>
</evidence>
<dbReference type="EMBL" id="JARVKF010000052">
    <property type="protein sequence ID" value="KAK9423991.1"/>
    <property type="molecule type" value="Genomic_DNA"/>
</dbReference>
<accession>A0ABR2VAX2</accession>
<protein>
    <submittedName>
        <fullName evidence="2">Uncharacterized protein</fullName>
    </submittedName>
</protein>
<proteinExistence type="predicted"/>
<sequence length="296" mass="32984">MSSYSSTKPGEEPENPDNTKATEVRLRLLPIIRESAQIWSQRAWDDGLLLRRPEPFAFWTPTLVAGSVAVTGCLEDYGATLAASTQLPNDLKLSPDGFTLFLNGARLGSIEKKFVPVEQSTHLWSEDETNSDHVLRFVEAKIAHNYLRPDRSPPAAFANASTGGACRHSPLEFQNLMLGLCYSLVHEIQEALNEDIKPTAKEPPSMSAKVVAPTLQFEKMREARKRREGEIQKQLEDPKSKASCGIDNMDRYIQDLEGQIGKRDGWALIGKAYVEGIMDGEAVAEYSDRFERLSIC</sequence>
<comment type="caution">
    <text evidence="2">The sequence shown here is derived from an EMBL/GenBank/DDBJ whole genome shotgun (WGS) entry which is preliminary data.</text>
</comment>
<evidence type="ECO:0000313" key="2">
    <source>
        <dbReference type="EMBL" id="KAK9423991.1"/>
    </source>
</evidence>
<dbReference type="Proteomes" id="UP001408356">
    <property type="component" value="Unassembled WGS sequence"/>
</dbReference>
<reference evidence="2 3" key="1">
    <citation type="journal article" date="2024" name="J. Plant Pathol.">
        <title>Sequence and assembly of the genome of Seiridium unicorne, isolate CBS 538.82, causal agent of cypress canker disease.</title>
        <authorList>
            <person name="Scali E."/>
            <person name="Rocca G.D."/>
            <person name="Danti R."/>
            <person name="Garbelotto M."/>
            <person name="Barberini S."/>
            <person name="Baroncelli R."/>
            <person name="Emiliani G."/>
        </authorList>
    </citation>
    <scope>NUCLEOTIDE SEQUENCE [LARGE SCALE GENOMIC DNA]</scope>
    <source>
        <strain evidence="2 3">BM-138-508</strain>
    </source>
</reference>
<name>A0ABR2VAX2_9PEZI</name>
<organism evidence="2 3">
    <name type="scientific">Seiridium unicorne</name>
    <dbReference type="NCBI Taxonomy" id="138068"/>
    <lineage>
        <taxon>Eukaryota</taxon>
        <taxon>Fungi</taxon>
        <taxon>Dikarya</taxon>
        <taxon>Ascomycota</taxon>
        <taxon>Pezizomycotina</taxon>
        <taxon>Sordariomycetes</taxon>
        <taxon>Xylariomycetidae</taxon>
        <taxon>Amphisphaeriales</taxon>
        <taxon>Sporocadaceae</taxon>
        <taxon>Seiridium</taxon>
    </lineage>
</organism>
<feature type="region of interest" description="Disordered" evidence="1">
    <location>
        <begin position="1"/>
        <end position="21"/>
    </location>
</feature>
<evidence type="ECO:0000256" key="1">
    <source>
        <dbReference type="SAM" id="MobiDB-lite"/>
    </source>
</evidence>
<gene>
    <name evidence="2" type="ORF">SUNI508_13843</name>
</gene>